<evidence type="ECO:0000313" key="4">
    <source>
        <dbReference type="EMBL" id="PIP31999.1"/>
    </source>
</evidence>
<dbReference type="Proteomes" id="UP000230447">
    <property type="component" value="Unassembled WGS sequence"/>
</dbReference>
<gene>
    <name evidence="4" type="ORF">COX24_00595</name>
</gene>
<dbReference type="Pfam" id="PF01791">
    <property type="entry name" value="DeoC"/>
    <property type="match status" value="1"/>
</dbReference>
<keyword evidence="2" id="KW-0704">Schiff base</keyword>
<evidence type="ECO:0000256" key="2">
    <source>
        <dbReference type="ARBA" id="ARBA00023270"/>
    </source>
</evidence>
<dbReference type="PANTHER" id="PTHR47916">
    <property type="entry name" value="FRUCTOSE-BISPHOSPHATE ALDOLASE CLASS 1"/>
    <property type="match status" value="1"/>
</dbReference>
<dbReference type="EC" id="4.1.2.13" evidence="1"/>
<dbReference type="SUPFAM" id="SSF51569">
    <property type="entry name" value="Aldolase"/>
    <property type="match status" value="1"/>
</dbReference>
<dbReference type="GO" id="GO:0004332">
    <property type="term" value="F:fructose-bisphosphate aldolase activity"/>
    <property type="evidence" value="ECO:0007669"/>
    <property type="project" value="UniProtKB-EC"/>
</dbReference>
<dbReference type="Gene3D" id="3.20.20.70">
    <property type="entry name" value="Aldolase class I"/>
    <property type="match status" value="1"/>
</dbReference>
<protein>
    <recommendedName>
        <fullName evidence="1">fructose-bisphosphate aldolase</fullName>
        <ecNumber evidence="1">4.1.2.13</ecNumber>
    </recommendedName>
</protein>
<name>A0A2G9ZFQ2_9BACT</name>
<dbReference type="SMART" id="SM01133">
    <property type="entry name" value="DeoC"/>
    <property type="match status" value="1"/>
</dbReference>
<comment type="caution">
    <text evidence="4">The sequence shown here is derived from an EMBL/GenBank/DDBJ whole genome shotgun (WGS) entry which is preliminary data.</text>
</comment>
<dbReference type="InterPro" id="IPR050456">
    <property type="entry name" value="DeoC/FbaB_aldolase"/>
</dbReference>
<comment type="similarity">
    <text evidence="3">Belongs to the DeoC/FbaB aldolase family. FbaB subfamily.</text>
</comment>
<dbReference type="InterPro" id="IPR002915">
    <property type="entry name" value="DeoC/FbaB/LacD_aldolase"/>
</dbReference>
<accession>A0A2G9ZFQ2</accession>
<dbReference type="PANTHER" id="PTHR47916:SF4">
    <property type="entry name" value="FRUCTOSE-BISPHOSPHATE ALDOLASE CLASS 1"/>
    <property type="match status" value="1"/>
</dbReference>
<proteinExistence type="inferred from homology"/>
<dbReference type="EMBL" id="PCSB01000012">
    <property type="protein sequence ID" value="PIP31999.1"/>
    <property type="molecule type" value="Genomic_DNA"/>
</dbReference>
<sequence>MQENKAKPVNIPLDVPFDKKEDYLLNYKKATFENKGMFIIAGDQRIEHLNKDFYGKGISQEDANPEHLFKIAQSVEGIVMAVQLGLISSFADNYREIYYLVKLNSKTDLLKNQEPLSELLNSVSDVVALQKESDLNIVGVGYTIYLGSEFESKMLKEVAKVIKEAHQNGLLVVLWVYPRGKAIKDEKDPDLLAGSVAVSSVLGADFVKLQFPEKKRALKKFLSQAVKTAGHCKIVSAGGEAVKPEKYLKRIKEQLQLGSFGVACGRNLHQKDLVEAREFAQTIKKIILNHLTT</sequence>
<evidence type="ECO:0000256" key="1">
    <source>
        <dbReference type="ARBA" id="ARBA00013068"/>
    </source>
</evidence>
<organism evidence="4 5">
    <name type="scientific">bacterium (Candidatus Gribaldobacteria) CG23_combo_of_CG06-09_8_20_14_all_37_87_8</name>
    <dbReference type="NCBI Taxonomy" id="2014278"/>
    <lineage>
        <taxon>Bacteria</taxon>
        <taxon>Candidatus Gribaldobacteria</taxon>
    </lineage>
</organism>
<evidence type="ECO:0000256" key="3">
    <source>
        <dbReference type="ARBA" id="ARBA00049653"/>
    </source>
</evidence>
<dbReference type="AlphaFoldDB" id="A0A2G9ZFQ2"/>
<evidence type="ECO:0000313" key="5">
    <source>
        <dbReference type="Proteomes" id="UP000230447"/>
    </source>
</evidence>
<reference evidence="4 5" key="1">
    <citation type="submission" date="2017-09" db="EMBL/GenBank/DDBJ databases">
        <title>Depth-based differentiation of microbial function through sediment-hosted aquifers and enrichment of novel symbionts in the deep terrestrial subsurface.</title>
        <authorList>
            <person name="Probst A.J."/>
            <person name="Ladd B."/>
            <person name="Jarett J.K."/>
            <person name="Geller-Mcgrath D.E."/>
            <person name="Sieber C.M."/>
            <person name="Emerson J.B."/>
            <person name="Anantharaman K."/>
            <person name="Thomas B.C."/>
            <person name="Malmstrom R."/>
            <person name="Stieglmeier M."/>
            <person name="Klingl A."/>
            <person name="Woyke T."/>
            <person name="Ryan C.M."/>
            <person name="Banfield J.F."/>
        </authorList>
    </citation>
    <scope>NUCLEOTIDE SEQUENCE [LARGE SCALE GENOMIC DNA]</scope>
    <source>
        <strain evidence="4">CG23_combo_of_CG06-09_8_20_14_all_37_87_8</strain>
    </source>
</reference>
<dbReference type="InterPro" id="IPR013785">
    <property type="entry name" value="Aldolase_TIM"/>
</dbReference>